<evidence type="ECO:0000313" key="8">
    <source>
        <dbReference type="EMBL" id="OGE39893.1"/>
    </source>
</evidence>
<dbReference type="HAMAP" id="MF_00044">
    <property type="entry name" value="Asp_tRNA_synth_type1"/>
    <property type="match status" value="1"/>
</dbReference>
<dbReference type="GO" id="GO:0005737">
    <property type="term" value="C:cytoplasm"/>
    <property type="evidence" value="ECO:0007669"/>
    <property type="project" value="UniProtKB-SubCell"/>
</dbReference>
<dbReference type="InterPro" id="IPR047090">
    <property type="entry name" value="AspRS_core"/>
</dbReference>
<keyword evidence="3 6" id="KW-0067">ATP-binding</keyword>
<feature type="binding site" evidence="6">
    <location>
        <position position="222"/>
    </location>
    <ligand>
        <name>ATP</name>
        <dbReference type="ChEBI" id="CHEBI:30616"/>
    </ligand>
</feature>
<evidence type="ECO:0000256" key="4">
    <source>
        <dbReference type="ARBA" id="ARBA00022917"/>
    </source>
</evidence>
<evidence type="ECO:0000259" key="7">
    <source>
        <dbReference type="PROSITE" id="PS50862"/>
    </source>
</evidence>
<dbReference type="CDD" id="cd04317">
    <property type="entry name" value="EcAspRS_like_N"/>
    <property type="match status" value="1"/>
</dbReference>
<dbReference type="CDD" id="cd00777">
    <property type="entry name" value="AspRS_core"/>
    <property type="match status" value="1"/>
</dbReference>
<keyword evidence="5 6" id="KW-0030">Aminoacyl-tRNA synthetase</keyword>
<dbReference type="Pfam" id="PF00152">
    <property type="entry name" value="tRNA-synt_2"/>
    <property type="match status" value="1"/>
</dbReference>
<dbReference type="Proteomes" id="UP000177328">
    <property type="component" value="Unassembled WGS sequence"/>
</dbReference>
<feature type="region of interest" description="Aspartate" evidence="6">
    <location>
        <begin position="191"/>
        <end position="194"/>
    </location>
</feature>
<evidence type="ECO:0000256" key="3">
    <source>
        <dbReference type="ARBA" id="ARBA00022840"/>
    </source>
</evidence>
<evidence type="ECO:0000313" key="9">
    <source>
        <dbReference type="Proteomes" id="UP000177328"/>
    </source>
</evidence>
<organism evidence="8 9">
    <name type="scientific">Candidatus Daviesbacteria bacterium RIFCSPHIGHO2_02_FULL_43_12</name>
    <dbReference type="NCBI Taxonomy" id="1797776"/>
    <lineage>
        <taxon>Bacteria</taxon>
        <taxon>Candidatus Daviesiibacteriota</taxon>
    </lineage>
</organism>
<name>A0A1F5KG20_9BACT</name>
<feature type="binding site" evidence="6">
    <location>
        <position position="167"/>
    </location>
    <ligand>
        <name>L-aspartate</name>
        <dbReference type="ChEBI" id="CHEBI:29991"/>
    </ligand>
</feature>
<dbReference type="Gene3D" id="2.40.50.140">
    <property type="entry name" value="Nucleic acid-binding proteins"/>
    <property type="match status" value="1"/>
</dbReference>
<dbReference type="GO" id="GO:0006422">
    <property type="term" value="P:aspartyl-tRNA aminoacylation"/>
    <property type="evidence" value="ECO:0007669"/>
    <property type="project" value="UniProtKB-UniRule"/>
</dbReference>
<keyword evidence="2 6" id="KW-0547">Nucleotide-binding</keyword>
<dbReference type="InterPro" id="IPR006195">
    <property type="entry name" value="aa-tRNA-synth_II"/>
</dbReference>
<comment type="caution">
    <text evidence="8">The sequence shown here is derived from an EMBL/GenBank/DDBJ whole genome shotgun (WGS) entry which is preliminary data.</text>
</comment>
<accession>A0A1F5KG20</accession>
<dbReference type="GO" id="GO:0050560">
    <property type="term" value="F:aspartate-tRNA(Asn) ligase activity"/>
    <property type="evidence" value="ECO:0007669"/>
    <property type="project" value="UniProtKB-EC"/>
</dbReference>
<comment type="subcellular location">
    <subcellularLocation>
        <location evidence="6">Cytoplasm</location>
    </subcellularLocation>
</comment>
<dbReference type="InterPro" id="IPR004365">
    <property type="entry name" value="NA-bd_OB_tRNA"/>
</dbReference>
<feature type="binding site" evidence="6">
    <location>
        <begin position="213"/>
        <end position="215"/>
    </location>
    <ligand>
        <name>ATP</name>
        <dbReference type="ChEBI" id="CHEBI:30616"/>
    </ligand>
</feature>
<dbReference type="SUPFAM" id="SSF55681">
    <property type="entry name" value="Class II aaRS and biotin synthetases"/>
    <property type="match status" value="1"/>
</dbReference>
<keyword evidence="6" id="KW-0963">Cytoplasm</keyword>
<dbReference type="InterPro" id="IPR004524">
    <property type="entry name" value="Asp-tRNA-ligase_1"/>
</dbReference>
<dbReference type="InterPro" id="IPR002312">
    <property type="entry name" value="Asp/Asn-tRNA-synth_IIb"/>
</dbReference>
<reference evidence="8 9" key="1">
    <citation type="journal article" date="2016" name="Nat. Commun.">
        <title>Thousands of microbial genomes shed light on interconnected biogeochemical processes in an aquifer system.</title>
        <authorList>
            <person name="Anantharaman K."/>
            <person name="Brown C.T."/>
            <person name="Hug L.A."/>
            <person name="Sharon I."/>
            <person name="Castelle C.J."/>
            <person name="Probst A.J."/>
            <person name="Thomas B.C."/>
            <person name="Singh A."/>
            <person name="Wilkins M.J."/>
            <person name="Karaoz U."/>
            <person name="Brodie E.L."/>
            <person name="Williams K.H."/>
            <person name="Hubbard S.S."/>
            <person name="Banfield J.F."/>
        </authorList>
    </citation>
    <scope>NUCLEOTIDE SEQUENCE [LARGE SCALE GENOMIC DNA]</scope>
</reference>
<dbReference type="PROSITE" id="PS50862">
    <property type="entry name" value="AA_TRNA_LIGASE_II"/>
    <property type="match status" value="1"/>
</dbReference>
<keyword evidence="1 6" id="KW-0436">Ligase</keyword>
<dbReference type="PANTHER" id="PTHR22594:SF5">
    <property type="entry name" value="ASPARTATE--TRNA LIGASE, MITOCHONDRIAL"/>
    <property type="match status" value="1"/>
</dbReference>
<dbReference type="PANTHER" id="PTHR22594">
    <property type="entry name" value="ASPARTYL/LYSYL-TRNA SYNTHETASE"/>
    <property type="match status" value="1"/>
</dbReference>
<feature type="binding site" evidence="6">
    <location>
        <begin position="406"/>
        <end position="409"/>
    </location>
    <ligand>
        <name>ATP</name>
        <dbReference type="ChEBI" id="CHEBI:30616"/>
    </ligand>
</feature>
<sequence length="461" mass="52577">MERTLALDCLQKVGQQATLLGWVQTIRSHGKIGFIDLRDRSGFIQIFVTGEMLQGITPESVVKITGQINKRPEKLINPNIPTGEIELSAQKVELVSPSQTSPFPLEGEGYDIGEETRLEYRYLDLRRNRLTSNIRQRHKIISFLRNWLTDDEFIEIETPILTKATPEGARDFLVPSRMHSGNFYALPQSPQQYKQLLMVAGFERYFQIARCFRDEDTRKDRQLEFTQLDMELSFVEQEDVMALNEKLLISLVEKLCPEKKIQEIPFPRISYKEAMQKYGTDRPDIRTDKKDPNLLAFCWVTDFPFFEKADSGGWTFTHNPFSAAKPEHQEWLERGENIDQILTTQYDVVLNGFEIGGGSIRNHKAEDLEKVFEIMGFSKEDISKNFGHMLKAFSFGTPPHGGIAWGLDRLVAILCHETTIREVIAFPASSTGVTAVMNAPTPAEPEQLDELGLTLKPKKSS</sequence>
<gene>
    <name evidence="6" type="primary">aspS</name>
    <name evidence="8" type="ORF">A3D25_03735</name>
</gene>
<dbReference type="InterPro" id="IPR004364">
    <property type="entry name" value="Aa-tRNA-synt_II"/>
</dbReference>
<keyword evidence="4 6" id="KW-0648">Protein biosynthesis</keyword>
<dbReference type="InterPro" id="IPR045864">
    <property type="entry name" value="aa-tRNA-synth_II/BPL/LPL"/>
</dbReference>
<evidence type="ECO:0000256" key="5">
    <source>
        <dbReference type="ARBA" id="ARBA00023146"/>
    </source>
</evidence>
<comment type="catalytic activity">
    <reaction evidence="6">
        <text>tRNA(Asx) + L-aspartate + ATP = L-aspartyl-tRNA(Asx) + AMP + diphosphate</text>
        <dbReference type="Rhea" id="RHEA:18349"/>
        <dbReference type="Rhea" id="RHEA-COMP:9710"/>
        <dbReference type="Rhea" id="RHEA-COMP:9711"/>
        <dbReference type="ChEBI" id="CHEBI:29991"/>
        <dbReference type="ChEBI" id="CHEBI:30616"/>
        <dbReference type="ChEBI" id="CHEBI:33019"/>
        <dbReference type="ChEBI" id="CHEBI:78442"/>
        <dbReference type="ChEBI" id="CHEBI:78516"/>
        <dbReference type="ChEBI" id="CHEBI:456215"/>
        <dbReference type="EC" id="6.1.1.23"/>
    </reaction>
</comment>
<dbReference type="SUPFAM" id="SSF50249">
    <property type="entry name" value="Nucleic acid-binding proteins"/>
    <property type="match status" value="1"/>
</dbReference>
<feature type="site" description="Important for tRNA non-discrimination" evidence="6">
    <location>
        <position position="29"/>
    </location>
</feature>
<comment type="function">
    <text evidence="6">Aspartyl-tRNA synthetase with relaxed tRNA specificity since it is able to aspartylate not only its cognate tRNA(Asp) but also tRNA(Asn). Reaction proceeds in two steps: L-aspartate is first activated by ATP to form Asp-AMP and then transferred to the acceptor end of tRNA(Asp/Asn).</text>
</comment>
<protein>
    <recommendedName>
        <fullName evidence="6">Aspartate--tRNA(Asp/Asn) ligase</fullName>
        <ecNumber evidence="6">6.1.1.23</ecNumber>
    </recommendedName>
    <alternativeName>
        <fullName evidence="6">Aspartyl-tRNA synthetase</fullName>
        <shortName evidence="6">AspRS</shortName>
    </alternativeName>
    <alternativeName>
        <fullName evidence="6">Non-discriminating aspartyl-tRNA synthetase</fullName>
        <shortName evidence="6">ND-AspRS</shortName>
    </alternativeName>
</protein>
<dbReference type="AlphaFoldDB" id="A0A1F5KG20"/>
<dbReference type="NCBIfam" id="TIGR00459">
    <property type="entry name" value="aspS_bact"/>
    <property type="match status" value="1"/>
</dbReference>
<proteinExistence type="inferred from homology"/>
<dbReference type="PRINTS" id="PR01042">
    <property type="entry name" value="TRNASYNTHASP"/>
</dbReference>
<dbReference type="Gene3D" id="3.30.930.10">
    <property type="entry name" value="Bira Bifunctional Protein, Domain 2"/>
    <property type="match status" value="1"/>
</dbReference>
<feature type="binding site" evidence="6">
    <location>
        <position position="354"/>
    </location>
    <ligand>
        <name>ATP</name>
        <dbReference type="ChEBI" id="CHEBI:30616"/>
    </ligand>
</feature>
<evidence type="ECO:0000256" key="6">
    <source>
        <dbReference type="HAMAP-Rule" id="MF_00044"/>
    </source>
</evidence>
<dbReference type="EC" id="6.1.1.23" evidence="6"/>
<dbReference type="Pfam" id="PF01336">
    <property type="entry name" value="tRNA_anti-codon"/>
    <property type="match status" value="1"/>
</dbReference>
<dbReference type="InterPro" id="IPR012340">
    <property type="entry name" value="NA-bd_OB-fold"/>
</dbReference>
<dbReference type="GO" id="GO:0005524">
    <property type="term" value="F:ATP binding"/>
    <property type="evidence" value="ECO:0007669"/>
    <property type="project" value="UniProtKB-UniRule"/>
</dbReference>
<feature type="domain" description="Aminoacyl-transfer RNA synthetases class-II family profile" evidence="7">
    <location>
        <begin position="134"/>
        <end position="427"/>
    </location>
</feature>
<comment type="caution">
    <text evidence="6">Lacks conserved residue(s) required for the propagation of feature annotation.</text>
</comment>
<feature type="binding site" evidence="6">
    <location>
        <position position="213"/>
    </location>
    <ligand>
        <name>L-aspartate</name>
        <dbReference type="ChEBI" id="CHEBI:29991"/>
    </ligand>
</feature>
<comment type="subunit">
    <text evidence="6">Homodimer.</text>
</comment>
<comment type="similarity">
    <text evidence="6">Belongs to the class-II aminoacyl-tRNA synthetase family. Type 1 subfamily.</text>
</comment>
<feature type="binding site" evidence="6">
    <location>
        <position position="318"/>
    </location>
    <ligand>
        <name>L-aspartate</name>
        <dbReference type="ChEBI" id="CHEBI:29991"/>
    </ligand>
</feature>
<evidence type="ECO:0000256" key="1">
    <source>
        <dbReference type="ARBA" id="ARBA00022598"/>
    </source>
</evidence>
<feature type="binding site" evidence="6">
    <location>
        <position position="361"/>
    </location>
    <ligand>
        <name>L-aspartate</name>
        <dbReference type="ChEBI" id="CHEBI:29991"/>
    </ligand>
</feature>
<dbReference type="InterPro" id="IPR047089">
    <property type="entry name" value="Asp-tRNA-ligase_1_N"/>
</dbReference>
<evidence type="ECO:0000256" key="2">
    <source>
        <dbReference type="ARBA" id="ARBA00022741"/>
    </source>
</evidence>
<dbReference type="GO" id="GO:0003676">
    <property type="term" value="F:nucleic acid binding"/>
    <property type="evidence" value="ECO:0007669"/>
    <property type="project" value="InterPro"/>
</dbReference>
<dbReference type="EMBL" id="MFDD01000014">
    <property type="protein sequence ID" value="OGE39893.1"/>
    <property type="molecule type" value="Genomic_DNA"/>
</dbReference>
<dbReference type="GO" id="GO:0004815">
    <property type="term" value="F:aspartate-tRNA ligase activity"/>
    <property type="evidence" value="ECO:0007669"/>
    <property type="project" value="UniProtKB-UniRule"/>
</dbReference>